<feature type="transmembrane region" description="Helical" evidence="2">
    <location>
        <begin position="21"/>
        <end position="39"/>
    </location>
</feature>
<dbReference type="Proteomes" id="UP001515100">
    <property type="component" value="Unassembled WGS sequence"/>
</dbReference>
<dbReference type="PANTHER" id="PTHR34351">
    <property type="entry name" value="SLR1927 PROTEIN-RELATED"/>
    <property type="match status" value="1"/>
</dbReference>
<feature type="domain" description="DUF58" evidence="3">
    <location>
        <begin position="215"/>
        <end position="332"/>
    </location>
</feature>
<feature type="transmembrane region" description="Helical" evidence="2">
    <location>
        <begin position="45"/>
        <end position="64"/>
    </location>
</feature>
<feature type="region of interest" description="Disordered" evidence="1">
    <location>
        <begin position="181"/>
        <end position="212"/>
    </location>
</feature>
<evidence type="ECO:0000256" key="2">
    <source>
        <dbReference type="SAM" id="Phobius"/>
    </source>
</evidence>
<name>A0A641AMV0_9ACTN</name>
<dbReference type="PANTHER" id="PTHR34351:SF1">
    <property type="entry name" value="SLR1927 PROTEIN"/>
    <property type="match status" value="1"/>
</dbReference>
<organism evidence="4 5">
    <name type="scientific">Aeromicrobium fastidiosum</name>
    <dbReference type="NCBI Taxonomy" id="52699"/>
    <lineage>
        <taxon>Bacteria</taxon>
        <taxon>Bacillati</taxon>
        <taxon>Actinomycetota</taxon>
        <taxon>Actinomycetes</taxon>
        <taxon>Propionibacteriales</taxon>
        <taxon>Nocardioidaceae</taxon>
        <taxon>Aeromicrobium</taxon>
    </lineage>
</organism>
<gene>
    <name evidence="4" type="ORF">ESP62_008885</name>
</gene>
<accession>A0A641AMV0</accession>
<keyword evidence="5" id="KW-1185">Reference proteome</keyword>
<evidence type="ECO:0000313" key="5">
    <source>
        <dbReference type="Proteomes" id="UP001515100"/>
    </source>
</evidence>
<comment type="caution">
    <text evidence="4">The sequence shown here is derived from an EMBL/GenBank/DDBJ whole genome shotgun (WGS) entry which is preliminary data.</text>
</comment>
<dbReference type="Pfam" id="PF01882">
    <property type="entry name" value="DUF58"/>
    <property type="match status" value="1"/>
</dbReference>
<protein>
    <submittedName>
        <fullName evidence="4">DUF58 domain-containing protein</fullName>
    </submittedName>
</protein>
<evidence type="ECO:0000313" key="4">
    <source>
        <dbReference type="EMBL" id="KAA1378459.1"/>
    </source>
</evidence>
<keyword evidence="2" id="KW-0472">Membrane</keyword>
<dbReference type="RefSeq" id="WP_129182616.1">
    <property type="nucleotide sequence ID" value="NZ_JAGIOG010000001.1"/>
</dbReference>
<evidence type="ECO:0000259" key="3">
    <source>
        <dbReference type="Pfam" id="PF01882"/>
    </source>
</evidence>
<keyword evidence="2" id="KW-0812">Transmembrane</keyword>
<keyword evidence="2" id="KW-1133">Transmembrane helix</keyword>
<dbReference type="EMBL" id="SDPP02000002">
    <property type="protein sequence ID" value="KAA1378459.1"/>
    <property type="molecule type" value="Genomic_DNA"/>
</dbReference>
<dbReference type="OrthoDB" id="9812729at2"/>
<evidence type="ECO:0000256" key="1">
    <source>
        <dbReference type="SAM" id="MobiDB-lite"/>
    </source>
</evidence>
<proteinExistence type="predicted"/>
<reference evidence="4" key="1">
    <citation type="submission" date="2019-09" db="EMBL/GenBank/DDBJ databases">
        <authorList>
            <person name="Li J."/>
        </authorList>
    </citation>
    <scope>NUCLEOTIDE SEQUENCE [LARGE SCALE GENOMIC DNA]</scope>
    <source>
        <strain evidence="4">NRBC 14897</strain>
    </source>
</reference>
<dbReference type="InterPro" id="IPR002881">
    <property type="entry name" value="DUF58"/>
</dbReference>
<dbReference type="AlphaFoldDB" id="A0A641AMV0"/>
<sequence>MADQRRGAVRRVVRSVVITRRGIGFVAAAVVTFAGAPLLSLPVLLYVTGLLLAMVVLSTVFVLVGHSQVRIERSFTPQVVAPGTTSRATVRVTNLSVLPCLEARWDDHLPPGVSGVHTGILPALGGGRGPESRATFSYELQGVRRGRHDVGPLQVDVHDPFGLVYRRHTFGTAEPLTVLPRRVELPPITPRGASDDGATRPSPQNAGLGDDDVIARSYLPGDALKRIHWKATARRAELMVRQEEQQVTPRAAVVLDTEPASQGTARDRKDAWEYSPAFEWAVVAAASITAHLVRAGYVVALQSNGTSLDRVVAEDQDTLEDAMVDLATTDPDPLDRIGRHDAEGATFVVLGRLTVERAEHWVATLSTSRAILALVSRGTSAAALDVLDGARWNVVAWSPGDDHADAWTLFDGETAHVAR</sequence>